<keyword evidence="3" id="KW-1185">Reference proteome</keyword>
<dbReference type="InterPro" id="IPR047138">
    <property type="entry name" value="RHPN1_2"/>
</dbReference>
<accession>A0ABU6QF74</accession>
<dbReference type="Proteomes" id="UP001341840">
    <property type="component" value="Unassembled WGS sequence"/>
</dbReference>
<dbReference type="PANTHER" id="PTHR23031:SF15">
    <property type="entry name" value="LD12055P"/>
    <property type="match status" value="1"/>
</dbReference>
<dbReference type="EMBL" id="JASCZI010000227">
    <property type="protein sequence ID" value="MED6110255.1"/>
    <property type="molecule type" value="Genomic_DNA"/>
</dbReference>
<evidence type="ECO:0000313" key="2">
    <source>
        <dbReference type="EMBL" id="MED6110255.1"/>
    </source>
</evidence>
<dbReference type="PROSITE" id="PS51180">
    <property type="entry name" value="BRO1"/>
    <property type="match status" value="1"/>
</dbReference>
<feature type="domain" description="BRO1" evidence="1">
    <location>
        <begin position="24"/>
        <end position="313"/>
    </location>
</feature>
<dbReference type="PANTHER" id="PTHR23031">
    <property type="entry name" value="RHOPHILIN"/>
    <property type="match status" value="1"/>
</dbReference>
<dbReference type="InterPro" id="IPR004328">
    <property type="entry name" value="BRO1_dom"/>
</dbReference>
<sequence>MHPPYPTSSAILSFSSSSSSLSHYLAFFPLKKSEPLDLYEPLRNHFVHRYSESLVKRVEGLLEMLDKLRNEMLRDDLSLPVHRDCLIRYFTCLCMIEPFFPINTSPNPPIFVWYNAFNPQEHSSQHNIHLEKASVIFNLGVLCTRIALSCDLTTIQGQRVAMDALNDASSWFTLRMISEVRKASGTIDLSQPFIEMMGNLVVHLKYKFPHPQSDRSPTGYHVSAETGPSDVTEQFLSGYCKAHYLLQGVCQPPCLDLLSEVSPVKIKNGDLVANATLEPPNLALENMSLQETTTVTLLQRKTKQALGVKLFSFFTWMLEFCCR</sequence>
<evidence type="ECO:0000259" key="1">
    <source>
        <dbReference type="PROSITE" id="PS51180"/>
    </source>
</evidence>
<reference evidence="2 3" key="1">
    <citation type="journal article" date="2023" name="Plants (Basel)">
        <title>Bridging the Gap: Combining Genomics and Transcriptomics Approaches to Understand Stylosanthes scabra, an Orphan Legume from the Brazilian Caatinga.</title>
        <authorList>
            <person name="Ferreira-Neto J.R.C."/>
            <person name="da Silva M.D."/>
            <person name="Binneck E."/>
            <person name="de Melo N.F."/>
            <person name="da Silva R.H."/>
            <person name="de Melo A.L.T.M."/>
            <person name="Pandolfi V."/>
            <person name="Bustamante F.O."/>
            <person name="Brasileiro-Vidal A.C."/>
            <person name="Benko-Iseppon A.M."/>
        </authorList>
    </citation>
    <scope>NUCLEOTIDE SEQUENCE [LARGE SCALE GENOMIC DNA]</scope>
    <source>
        <tissue evidence="2">Leaves</tissue>
    </source>
</reference>
<protein>
    <recommendedName>
        <fullName evidence="1">BRO1 domain-containing protein</fullName>
    </recommendedName>
</protein>
<evidence type="ECO:0000313" key="3">
    <source>
        <dbReference type="Proteomes" id="UP001341840"/>
    </source>
</evidence>
<dbReference type="SMART" id="SM01041">
    <property type="entry name" value="BRO1"/>
    <property type="match status" value="1"/>
</dbReference>
<organism evidence="2 3">
    <name type="scientific">Stylosanthes scabra</name>
    <dbReference type="NCBI Taxonomy" id="79078"/>
    <lineage>
        <taxon>Eukaryota</taxon>
        <taxon>Viridiplantae</taxon>
        <taxon>Streptophyta</taxon>
        <taxon>Embryophyta</taxon>
        <taxon>Tracheophyta</taxon>
        <taxon>Spermatophyta</taxon>
        <taxon>Magnoliopsida</taxon>
        <taxon>eudicotyledons</taxon>
        <taxon>Gunneridae</taxon>
        <taxon>Pentapetalae</taxon>
        <taxon>rosids</taxon>
        <taxon>fabids</taxon>
        <taxon>Fabales</taxon>
        <taxon>Fabaceae</taxon>
        <taxon>Papilionoideae</taxon>
        <taxon>50 kb inversion clade</taxon>
        <taxon>dalbergioids sensu lato</taxon>
        <taxon>Dalbergieae</taxon>
        <taxon>Pterocarpus clade</taxon>
        <taxon>Stylosanthes</taxon>
    </lineage>
</organism>
<gene>
    <name evidence="2" type="ORF">PIB30_041217</name>
</gene>
<comment type="caution">
    <text evidence="2">The sequence shown here is derived from an EMBL/GenBank/DDBJ whole genome shotgun (WGS) entry which is preliminary data.</text>
</comment>
<dbReference type="Pfam" id="PF03097">
    <property type="entry name" value="BRO1"/>
    <property type="match status" value="1"/>
</dbReference>
<dbReference type="Gene3D" id="1.25.40.280">
    <property type="entry name" value="alix/aip1 like domains"/>
    <property type="match status" value="1"/>
</dbReference>
<proteinExistence type="predicted"/>
<dbReference type="InterPro" id="IPR038499">
    <property type="entry name" value="BRO1_sf"/>
</dbReference>
<name>A0ABU6QF74_9FABA</name>